<dbReference type="InterPro" id="IPR046913">
    <property type="entry name" value="ABC-3C_CTD7"/>
</dbReference>
<protein>
    <recommendedName>
        <fullName evidence="1">ABC-three component systems C-terminal domain-containing protein</fullName>
    </recommendedName>
</protein>
<name>A0A3M3WN28_PSEMA</name>
<dbReference type="Pfam" id="PF20283">
    <property type="entry name" value="CTD7"/>
    <property type="match status" value="1"/>
</dbReference>
<gene>
    <name evidence="2" type="ORF">ALQ29_04466</name>
</gene>
<dbReference type="EMBL" id="RBQF01000349">
    <property type="protein sequence ID" value="RMP02410.1"/>
    <property type="molecule type" value="Genomic_DNA"/>
</dbReference>
<evidence type="ECO:0000313" key="3">
    <source>
        <dbReference type="Proteomes" id="UP000276587"/>
    </source>
</evidence>
<dbReference type="Proteomes" id="UP000276587">
    <property type="component" value="Unassembled WGS sequence"/>
</dbReference>
<accession>A0A3M3WN28</accession>
<keyword evidence="3" id="KW-1185">Reference proteome</keyword>
<proteinExistence type="predicted"/>
<evidence type="ECO:0000259" key="1">
    <source>
        <dbReference type="Pfam" id="PF20283"/>
    </source>
</evidence>
<evidence type="ECO:0000313" key="2">
    <source>
        <dbReference type="EMBL" id="RMP02410.1"/>
    </source>
</evidence>
<reference evidence="2 3" key="1">
    <citation type="submission" date="2018-08" db="EMBL/GenBank/DDBJ databases">
        <title>Recombination of ecologically and evolutionarily significant loci maintains genetic cohesion in the Pseudomonas syringae species complex.</title>
        <authorList>
            <person name="Dillon M."/>
            <person name="Thakur S."/>
            <person name="Almeida R.N.D."/>
            <person name="Weir B.S."/>
            <person name="Guttman D.S."/>
        </authorList>
    </citation>
    <scope>NUCLEOTIDE SEQUENCE [LARGE SCALE GENOMIC DNA]</scope>
    <source>
        <strain evidence="2 3">ICMP 3555</strain>
    </source>
</reference>
<sequence length="409" mass="46843">MDAQCDYPREGHMDNTEASASITGYGYQFERALYRIFHSSHRDALFGIETTDDVEEVIPTAAGTRSIQEQDKLTLSGKNPLQDSSKNLWNTFKNWLEKLEQSQATHEQINFILVTNGVVASNSLVHLLSAASSPKDVADAIKTLRTHALTMDGATAEIAAKVTAFDDESIAYVVGRFELIHKHESASITDAMYAALQLPEGLDEHKKVILDSLTGHLFNMARDTWRRREPFWTTSLPLFNRKQLLFEKFLNEAWTARSQDETGYRELIALNQELNLPFIFQLKELGLMERTIEKELGHYWAGYAERSRLLLKGKILPEHFNDLENTLHGRWDSLREAYSNLKGIPFEDFSNDDHKQIYISTTTPEKFTIEIGRLKSDHRYLYLGTYHHQANDDGTDHPILWHQVKGESK</sequence>
<organism evidence="2 3">
    <name type="scientific">Pseudomonas marginalis pv. marginalis</name>
    <dbReference type="NCBI Taxonomy" id="97473"/>
    <lineage>
        <taxon>Bacteria</taxon>
        <taxon>Pseudomonadati</taxon>
        <taxon>Pseudomonadota</taxon>
        <taxon>Gammaproteobacteria</taxon>
        <taxon>Pseudomonadales</taxon>
        <taxon>Pseudomonadaceae</taxon>
        <taxon>Pseudomonas</taxon>
    </lineage>
</organism>
<feature type="domain" description="ABC-three component systems C-terminal" evidence="1">
    <location>
        <begin position="278"/>
        <end position="402"/>
    </location>
</feature>
<dbReference type="AlphaFoldDB" id="A0A3M3WN28"/>
<comment type="caution">
    <text evidence="2">The sequence shown here is derived from an EMBL/GenBank/DDBJ whole genome shotgun (WGS) entry which is preliminary data.</text>
</comment>